<proteinExistence type="predicted"/>
<gene>
    <name evidence="2" type="ORF">Tci_910679</name>
</gene>
<name>A0A699VWE3_TANCI</name>
<accession>A0A699VWE3</accession>
<feature type="non-terminal residue" evidence="2">
    <location>
        <position position="1"/>
    </location>
</feature>
<organism evidence="2">
    <name type="scientific">Tanacetum cinerariifolium</name>
    <name type="common">Dalmatian daisy</name>
    <name type="synonym">Chrysanthemum cinerariifolium</name>
    <dbReference type="NCBI Taxonomy" id="118510"/>
    <lineage>
        <taxon>Eukaryota</taxon>
        <taxon>Viridiplantae</taxon>
        <taxon>Streptophyta</taxon>
        <taxon>Embryophyta</taxon>
        <taxon>Tracheophyta</taxon>
        <taxon>Spermatophyta</taxon>
        <taxon>Magnoliopsida</taxon>
        <taxon>eudicotyledons</taxon>
        <taxon>Gunneridae</taxon>
        <taxon>Pentapetalae</taxon>
        <taxon>asterids</taxon>
        <taxon>campanulids</taxon>
        <taxon>Asterales</taxon>
        <taxon>Asteraceae</taxon>
        <taxon>Asteroideae</taxon>
        <taxon>Anthemideae</taxon>
        <taxon>Anthemidinae</taxon>
        <taxon>Tanacetum</taxon>
    </lineage>
</organism>
<evidence type="ECO:0000256" key="1">
    <source>
        <dbReference type="SAM" id="MobiDB-lite"/>
    </source>
</evidence>
<evidence type="ECO:0000313" key="2">
    <source>
        <dbReference type="EMBL" id="GFD38710.1"/>
    </source>
</evidence>
<reference evidence="2" key="1">
    <citation type="journal article" date="2019" name="Sci. Rep.">
        <title>Draft genome of Tanacetum cinerariifolium, the natural source of mosquito coil.</title>
        <authorList>
            <person name="Yamashiro T."/>
            <person name="Shiraishi A."/>
            <person name="Satake H."/>
            <person name="Nakayama K."/>
        </authorList>
    </citation>
    <scope>NUCLEOTIDE SEQUENCE</scope>
</reference>
<dbReference type="AlphaFoldDB" id="A0A699VWE3"/>
<comment type="caution">
    <text evidence="2">The sequence shown here is derived from an EMBL/GenBank/DDBJ whole genome shotgun (WGS) entry which is preliminary data.</text>
</comment>
<dbReference type="EMBL" id="BKCJ011504652">
    <property type="protein sequence ID" value="GFD38710.1"/>
    <property type="molecule type" value="Genomic_DNA"/>
</dbReference>
<protein>
    <submittedName>
        <fullName evidence="2">Uncharacterized protein</fullName>
    </submittedName>
</protein>
<feature type="region of interest" description="Disordered" evidence="1">
    <location>
        <begin position="90"/>
        <end position="109"/>
    </location>
</feature>
<sequence length="109" mass="11946">HHRFVEALAEDALGLGRRRDELQRLQLAYFRQNLNDPGQDARSKFRPLVVGAVLLLKLGFAFLIDVVTPPNAPVHLAQFVPVGAPGRPAGQRNKIAHGKAVRANSQVPI</sequence>